<dbReference type="AlphaFoldDB" id="A0A4R0IVP9"/>
<dbReference type="GO" id="GO:0016787">
    <property type="term" value="F:hydrolase activity"/>
    <property type="evidence" value="ECO:0007669"/>
    <property type="project" value="UniProtKB-KW"/>
</dbReference>
<accession>A0A4R0IVP9</accession>
<dbReference type="RefSeq" id="WP_131519002.1">
    <property type="nucleotide sequence ID" value="NZ_SJKD01000015.1"/>
</dbReference>
<dbReference type="InterPro" id="IPR029052">
    <property type="entry name" value="Metallo-depent_PP-like"/>
</dbReference>
<evidence type="ECO:0000256" key="3">
    <source>
        <dbReference type="ARBA" id="ARBA00023004"/>
    </source>
</evidence>
<dbReference type="InterPro" id="IPR050884">
    <property type="entry name" value="CNP_phosphodiesterase-III"/>
</dbReference>
<dbReference type="EMBL" id="SJKD01000015">
    <property type="protein sequence ID" value="TCC37399.1"/>
    <property type="molecule type" value="Genomic_DNA"/>
</dbReference>
<comment type="caution">
    <text evidence="7">The sequence shown here is derived from an EMBL/GenBank/DDBJ whole genome shotgun (WGS) entry which is preliminary data.</text>
</comment>
<feature type="domain" description="Calcineurin-like phosphoesterase" evidence="6">
    <location>
        <begin position="3"/>
        <end position="209"/>
    </location>
</feature>
<evidence type="ECO:0000259" key="6">
    <source>
        <dbReference type="Pfam" id="PF00149"/>
    </source>
</evidence>
<dbReference type="PANTHER" id="PTHR42988">
    <property type="entry name" value="PHOSPHOHYDROLASE"/>
    <property type="match status" value="1"/>
</dbReference>
<dbReference type="PANTHER" id="PTHR42988:SF2">
    <property type="entry name" value="CYCLIC NUCLEOTIDE PHOSPHODIESTERASE CBUA0032-RELATED"/>
    <property type="match status" value="1"/>
</dbReference>
<evidence type="ECO:0000256" key="5">
    <source>
        <dbReference type="SAM" id="MobiDB-lite"/>
    </source>
</evidence>
<protein>
    <submittedName>
        <fullName evidence="7">Metallophosphoesterase</fullName>
    </submittedName>
</protein>
<keyword evidence="2" id="KW-0378">Hydrolase</keyword>
<evidence type="ECO:0000313" key="8">
    <source>
        <dbReference type="Proteomes" id="UP000293342"/>
    </source>
</evidence>
<gene>
    <name evidence="7" type="ORF">E0H75_40275</name>
</gene>
<dbReference type="Gene3D" id="3.60.21.10">
    <property type="match status" value="1"/>
</dbReference>
<evidence type="ECO:0000313" key="7">
    <source>
        <dbReference type="EMBL" id="TCC37399.1"/>
    </source>
</evidence>
<dbReference type="GO" id="GO:0046872">
    <property type="term" value="F:metal ion binding"/>
    <property type="evidence" value="ECO:0007669"/>
    <property type="project" value="UniProtKB-KW"/>
</dbReference>
<name>A0A4R0IVP9_9ACTN</name>
<keyword evidence="3" id="KW-0408">Iron</keyword>
<keyword evidence="8" id="KW-1185">Reference proteome</keyword>
<dbReference type="SUPFAM" id="SSF56300">
    <property type="entry name" value="Metallo-dependent phosphatases"/>
    <property type="match status" value="1"/>
</dbReference>
<comment type="similarity">
    <text evidence="4">Belongs to the cyclic nucleotide phosphodiesterase class-III family.</text>
</comment>
<evidence type="ECO:0000256" key="4">
    <source>
        <dbReference type="ARBA" id="ARBA00025742"/>
    </source>
</evidence>
<dbReference type="InterPro" id="IPR004843">
    <property type="entry name" value="Calcineurin-like_PHP"/>
</dbReference>
<sequence length="317" mass="33467">MTRILHLSDTHVSATGRDGDGVDAIAALERMLYDLRHVPDLDLVVVSGDIADDGSAAGCAAVRARIGEFAARRRIPHIYSTGNHDDRTGFRDALGSGHIGADGTDIGKLIDNAGDLRAAVTPVGGLRVITLDSLVPGETHGVVDERQLRWLSGLLSSPTEVGTVLVFHHPPLRFPAIPNVKRVVLQNIDELEDVVSGTDVRAILTGHLHFQASGFLGGVPLWVTPGVVTRIDTTAERHLVRGVLGAGATVVDVTEPTAPTFHLLHARDPRAGEEVYVYDALTGADVAESEPAPSQAATASHRGLHGSPAAHSRGGYR</sequence>
<organism evidence="7 8">
    <name type="scientific">Kribbella capetownensis</name>
    <dbReference type="NCBI Taxonomy" id="1572659"/>
    <lineage>
        <taxon>Bacteria</taxon>
        <taxon>Bacillati</taxon>
        <taxon>Actinomycetota</taxon>
        <taxon>Actinomycetes</taxon>
        <taxon>Propionibacteriales</taxon>
        <taxon>Kribbellaceae</taxon>
        <taxon>Kribbella</taxon>
    </lineage>
</organism>
<evidence type="ECO:0000256" key="2">
    <source>
        <dbReference type="ARBA" id="ARBA00022801"/>
    </source>
</evidence>
<reference evidence="7 8" key="1">
    <citation type="submission" date="2019-02" db="EMBL/GenBank/DDBJ databases">
        <title>Kribbella capetownensis sp. nov. and Kribbella speibonae sp. nov., isolated from soil.</title>
        <authorList>
            <person name="Curtis S.M."/>
            <person name="Norton I."/>
            <person name="Everest G.J."/>
            <person name="Meyers P.R."/>
        </authorList>
    </citation>
    <scope>NUCLEOTIDE SEQUENCE [LARGE SCALE GENOMIC DNA]</scope>
    <source>
        <strain evidence="7 8">YM53</strain>
    </source>
</reference>
<dbReference type="Proteomes" id="UP000293342">
    <property type="component" value="Unassembled WGS sequence"/>
</dbReference>
<feature type="region of interest" description="Disordered" evidence="5">
    <location>
        <begin position="287"/>
        <end position="317"/>
    </location>
</feature>
<evidence type="ECO:0000256" key="1">
    <source>
        <dbReference type="ARBA" id="ARBA00022723"/>
    </source>
</evidence>
<dbReference type="Pfam" id="PF00149">
    <property type="entry name" value="Metallophos"/>
    <property type="match status" value="1"/>
</dbReference>
<dbReference type="OrthoDB" id="5241795at2"/>
<keyword evidence="1" id="KW-0479">Metal-binding</keyword>
<proteinExistence type="inferred from homology"/>